<proteinExistence type="predicted"/>
<dbReference type="Proteomes" id="UP000738359">
    <property type="component" value="Unassembled WGS sequence"/>
</dbReference>
<protein>
    <submittedName>
        <fullName evidence="2">Uncharacterized protein</fullName>
    </submittedName>
</protein>
<name>A0A9P6J2A9_MORAP</name>
<organism evidence="2 3">
    <name type="scientific">Mortierella alpina</name>
    <name type="common">Oleaginous fungus</name>
    <name type="synonym">Mortierella renispora</name>
    <dbReference type="NCBI Taxonomy" id="64518"/>
    <lineage>
        <taxon>Eukaryota</taxon>
        <taxon>Fungi</taxon>
        <taxon>Fungi incertae sedis</taxon>
        <taxon>Mucoromycota</taxon>
        <taxon>Mortierellomycotina</taxon>
        <taxon>Mortierellomycetes</taxon>
        <taxon>Mortierellales</taxon>
        <taxon>Mortierellaceae</taxon>
        <taxon>Mortierella</taxon>
    </lineage>
</organism>
<evidence type="ECO:0000313" key="2">
    <source>
        <dbReference type="EMBL" id="KAF9958485.1"/>
    </source>
</evidence>
<evidence type="ECO:0000313" key="3">
    <source>
        <dbReference type="Proteomes" id="UP000738359"/>
    </source>
</evidence>
<comment type="caution">
    <text evidence="2">The sequence shown here is derived from an EMBL/GenBank/DDBJ whole genome shotgun (WGS) entry which is preliminary data.</text>
</comment>
<feature type="non-terminal residue" evidence="2">
    <location>
        <position position="59"/>
    </location>
</feature>
<dbReference type="AlphaFoldDB" id="A0A9P6J2A9"/>
<dbReference type="EMBL" id="JAAAHY010000725">
    <property type="protein sequence ID" value="KAF9958485.1"/>
    <property type="molecule type" value="Genomic_DNA"/>
</dbReference>
<evidence type="ECO:0000256" key="1">
    <source>
        <dbReference type="SAM" id="MobiDB-lite"/>
    </source>
</evidence>
<feature type="region of interest" description="Disordered" evidence="1">
    <location>
        <begin position="1"/>
        <end position="22"/>
    </location>
</feature>
<keyword evidence="3" id="KW-1185">Reference proteome</keyword>
<accession>A0A9P6J2A9</accession>
<gene>
    <name evidence="2" type="ORF">BGZ70_009184</name>
</gene>
<reference evidence="2" key="1">
    <citation type="journal article" date="2020" name="Fungal Divers.">
        <title>Resolving the Mortierellaceae phylogeny through synthesis of multi-gene phylogenetics and phylogenomics.</title>
        <authorList>
            <person name="Vandepol N."/>
            <person name="Liber J."/>
            <person name="Desiro A."/>
            <person name="Na H."/>
            <person name="Kennedy M."/>
            <person name="Barry K."/>
            <person name="Grigoriev I.V."/>
            <person name="Miller A.N."/>
            <person name="O'Donnell K."/>
            <person name="Stajich J.E."/>
            <person name="Bonito G."/>
        </authorList>
    </citation>
    <scope>NUCLEOTIDE SEQUENCE</scope>
    <source>
        <strain evidence="2">CK1249</strain>
    </source>
</reference>
<sequence length="59" mass="6745">MTQKIAAAKTVTSDPPKTAPLIEQAPLPKSLDELYQLYKLIKDQYEEIKAQRRVTTRSQ</sequence>